<evidence type="ECO:0000259" key="12">
    <source>
        <dbReference type="SMART" id="SM00355"/>
    </source>
</evidence>
<keyword evidence="14" id="KW-1185">Reference proteome</keyword>
<feature type="compositionally biased region" description="Polar residues" evidence="11">
    <location>
        <begin position="261"/>
        <end position="276"/>
    </location>
</feature>
<protein>
    <submittedName>
        <fullName evidence="13">ZNF432 protein</fullName>
    </submittedName>
</protein>
<feature type="compositionally biased region" description="Polar residues" evidence="11">
    <location>
        <begin position="439"/>
        <end position="453"/>
    </location>
</feature>
<dbReference type="GO" id="GO:0003690">
    <property type="term" value="F:double-stranded DNA binding"/>
    <property type="evidence" value="ECO:0007669"/>
    <property type="project" value="UniProtKB-ARBA"/>
</dbReference>
<feature type="domain" description="C2H2-type" evidence="12">
    <location>
        <begin position="494"/>
        <end position="516"/>
    </location>
</feature>
<comment type="subcellular location">
    <subcellularLocation>
        <location evidence="1">Nucleus</location>
    </subcellularLocation>
</comment>
<evidence type="ECO:0000256" key="10">
    <source>
        <dbReference type="ARBA" id="ARBA00023242"/>
    </source>
</evidence>
<evidence type="ECO:0000256" key="9">
    <source>
        <dbReference type="ARBA" id="ARBA00023163"/>
    </source>
</evidence>
<keyword evidence="5" id="KW-0863">Zinc-finger</keyword>
<evidence type="ECO:0000256" key="3">
    <source>
        <dbReference type="ARBA" id="ARBA00022723"/>
    </source>
</evidence>
<dbReference type="PANTHER" id="PTHR24392">
    <property type="entry name" value="ZINC FINGER PROTEIN"/>
    <property type="match status" value="1"/>
</dbReference>
<feature type="domain" description="C2H2-type" evidence="12">
    <location>
        <begin position="522"/>
        <end position="544"/>
    </location>
</feature>
<organism evidence="13 14">
    <name type="scientific">Branchiostoma lanceolatum</name>
    <name type="common">Common lancelet</name>
    <name type="synonym">Amphioxus lanceolatum</name>
    <dbReference type="NCBI Taxonomy" id="7740"/>
    <lineage>
        <taxon>Eukaryota</taxon>
        <taxon>Metazoa</taxon>
        <taxon>Chordata</taxon>
        <taxon>Cephalochordata</taxon>
        <taxon>Leptocardii</taxon>
        <taxon>Amphioxiformes</taxon>
        <taxon>Branchiostomatidae</taxon>
        <taxon>Branchiostoma</taxon>
    </lineage>
</organism>
<evidence type="ECO:0000256" key="6">
    <source>
        <dbReference type="ARBA" id="ARBA00022833"/>
    </source>
</evidence>
<dbReference type="SMART" id="SM00355">
    <property type="entry name" value="ZnF_C2H2"/>
    <property type="match status" value="4"/>
</dbReference>
<evidence type="ECO:0000313" key="14">
    <source>
        <dbReference type="Proteomes" id="UP000838412"/>
    </source>
</evidence>
<dbReference type="FunFam" id="3.30.160.60:FF:001370">
    <property type="entry name" value="Zinc finger protein"/>
    <property type="match status" value="1"/>
</dbReference>
<keyword evidence="6" id="KW-0862">Zinc</keyword>
<dbReference type="FunFam" id="3.30.160.60:FF:002086">
    <property type="entry name" value="Uncharacterized protein"/>
    <property type="match status" value="1"/>
</dbReference>
<feature type="domain" description="C2H2-type" evidence="12">
    <location>
        <begin position="552"/>
        <end position="572"/>
    </location>
</feature>
<gene>
    <name evidence="13" type="primary">ZNF432</name>
    <name evidence="13" type="ORF">BLAG_LOCUS25360</name>
</gene>
<feature type="region of interest" description="Disordered" evidence="11">
    <location>
        <begin position="72"/>
        <end position="281"/>
    </location>
</feature>
<keyword evidence="8" id="KW-0238">DNA-binding</keyword>
<keyword evidence="4" id="KW-0677">Repeat</keyword>
<feature type="compositionally biased region" description="Polar residues" evidence="11">
    <location>
        <begin position="218"/>
        <end position="231"/>
    </location>
</feature>
<dbReference type="OrthoDB" id="10058917at2759"/>
<dbReference type="GO" id="GO:0008270">
    <property type="term" value="F:zinc ion binding"/>
    <property type="evidence" value="ECO:0007669"/>
    <property type="project" value="UniProtKB-KW"/>
</dbReference>
<sequence>MMVCGLSREVTLAVLPRLYVEELILELGRRNIHPVTDSSSREDLISLLCDVMIEEYSRGRRAACANLQREHSTTMTAVTRPGQEGRNTTPAPPISTKRSASCVERERRGSGQKDGSFGKQTMSSGENARSLPVQKTPPAEEDTADVIVVEDDEPEPGRQEDAPSTGAPTGAAVHTPQHSSPQPSPVQRGRHTSSKGPSACKTPDSLSSTGVQRVLSPHENNTGPDNCVQRNSRGKESPGEATCTVVTTQEIRVVEEGATVQPDSSRNVGSSTSQPEEGQRTKGLINMETNNYTKGGSGPSIVSDSTQVQETSGIETDVPEVIIDTSNNPTSPNTGHKDTGTTSTGVARQVESLAVYSQEFFNSDSERPPGYLQTLPGVSPPLSNPAFQASDAVGTTTMSCPVLLEALGTEGSLSNDSLLGTQQPTCTVTTSEEAMAIWQNLSKRSQTTESDSPAKSRRKSTDNSRHVCQECGYKAPSNSALVIHMRKHTGEKPFGCDVCGYRSAYKTALVAHMATHNGNKPFMCGECGYRTVQKRLLAKHMKTHIHTEQKFFHCEDCGYKTTEESYLQIHTCKSKEPQDTEATAQE</sequence>
<feature type="compositionally biased region" description="Low complexity" evidence="11">
    <location>
        <begin position="176"/>
        <end position="187"/>
    </location>
</feature>
<dbReference type="Gene3D" id="3.30.160.60">
    <property type="entry name" value="Classic Zinc Finger"/>
    <property type="match status" value="3"/>
</dbReference>
<dbReference type="SUPFAM" id="SSF57667">
    <property type="entry name" value="beta-beta-alpha zinc fingers"/>
    <property type="match status" value="2"/>
</dbReference>
<dbReference type="InterPro" id="IPR013087">
    <property type="entry name" value="Znf_C2H2_type"/>
</dbReference>
<name>A0A8K0F3J7_BRALA</name>
<feature type="compositionally biased region" description="Polar residues" evidence="11">
    <location>
        <begin position="118"/>
        <end position="127"/>
    </location>
</feature>
<dbReference type="InterPro" id="IPR036236">
    <property type="entry name" value="Znf_C2H2_sf"/>
</dbReference>
<dbReference type="Proteomes" id="UP000838412">
    <property type="component" value="Chromosome 9"/>
</dbReference>
<evidence type="ECO:0000256" key="11">
    <source>
        <dbReference type="SAM" id="MobiDB-lite"/>
    </source>
</evidence>
<evidence type="ECO:0000256" key="8">
    <source>
        <dbReference type="ARBA" id="ARBA00023125"/>
    </source>
</evidence>
<dbReference type="PANTHER" id="PTHR24392:SF31">
    <property type="entry name" value="C2H2-TYPE DOMAIN-CONTAINING PROTEIN"/>
    <property type="match status" value="1"/>
</dbReference>
<feature type="compositionally biased region" description="Acidic residues" evidence="11">
    <location>
        <begin position="139"/>
        <end position="154"/>
    </location>
</feature>
<evidence type="ECO:0000256" key="2">
    <source>
        <dbReference type="ARBA" id="ARBA00006991"/>
    </source>
</evidence>
<keyword evidence="7" id="KW-0805">Transcription regulation</keyword>
<keyword evidence="10" id="KW-0539">Nucleus</keyword>
<comment type="similarity">
    <text evidence="2">Belongs to the krueppel C2H2-type zinc-finger protein family.</text>
</comment>
<evidence type="ECO:0000256" key="5">
    <source>
        <dbReference type="ARBA" id="ARBA00022771"/>
    </source>
</evidence>
<evidence type="ECO:0000256" key="7">
    <source>
        <dbReference type="ARBA" id="ARBA00023015"/>
    </source>
</evidence>
<evidence type="ECO:0000256" key="1">
    <source>
        <dbReference type="ARBA" id="ARBA00004123"/>
    </source>
</evidence>
<dbReference type="AlphaFoldDB" id="A0A8K0F3J7"/>
<feature type="region of interest" description="Disordered" evidence="11">
    <location>
        <begin position="439"/>
        <end position="465"/>
    </location>
</feature>
<dbReference type="EMBL" id="OV696694">
    <property type="protein sequence ID" value="CAH1274286.1"/>
    <property type="molecule type" value="Genomic_DNA"/>
</dbReference>
<keyword evidence="3" id="KW-0479">Metal-binding</keyword>
<proteinExistence type="inferred from homology"/>
<evidence type="ECO:0000313" key="13">
    <source>
        <dbReference type="EMBL" id="CAH1274286.1"/>
    </source>
</evidence>
<dbReference type="FunFam" id="3.30.160.60:FF:002069">
    <property type="entry name" value="Uncharacterized protein"/>
    <property type="match status" value="1"/>
</dbReference>
<accession>A0A8K0F3J7</accession>
<evidence type="ECO:0000256" key="4">
    <source>
        <dbReference type="ARBA" id="ARBA00022737"/>
    </source>
</evidence>
<dbReference type="GO" id="GO:0005634">
    <property type="term" value="C:nucleus"/>
    <property type="evidence" value="ECO:0007669"/>
    <property type="project" value="UniProtKB-SubCell"/>
</dbReference>
<keyword evidence="9" id="KW-0804">Transcription</keyword>
<reference evidence="13" key="1">
    <citation type="submission" date="2022-01" db="EMBL/GenBank/DDBJ databases">
        <authorList>
            <person name="Braso-Vives M."/>
        </authorList>
    </citation>
    <scope>NUCLEOTIDE SEQUENCE</scope>
</reference>
<feature type="domain" description="C2H2-type" evidence="12">
    <location>
        <begin position="466"/>
        <end position="488"/>
    </location>
</feature>
<dbReference type="Pfam" id="PF00096">
    <property type="entry name" value="zf-C2H2"/>
    <property type="match status" value="2"/>
</dbReference>